<organism evidence="2 3">
    <name type="scientific">Agaricicola taiwanensis</name>
    <dbReference type="NCBI Taxonomy" id="591372"/>
    <lineage>
        <taxon>Bacteria</taxon>
        <taxon>Pseudomonadati</taxon>
        <taxon>Pseudomonadota</taxon>
        <taxon>Alphaproteobacteria</taxon>
        <taxon>Rhodobacterales</taxon>
        <taxon>Paracoccaceae</taxon>
        <taxon>Agaricicola</taxon>
    </lineage>
</organism>
<proteinExistence type="predicted"/>
<dbReference type="AlphaFoldDB" id="A0A8J2YLA8"/>
<evidence type="ECO:0000313" key="3">
    <source>
        <dbReference type="Proteomes" id="UP000602745"/>
    </source>
</evidence>
<dbReference type="Proteomes" id="UP000602745">
    <property type="component" value="Unassembled WGS sequence"/>
</dbReference>
<sequence length="95" mass="10002">MQALNMVLTSAVVATGFLVVDTIPLPSADAAVAGQGQMINRAGKSDRLTPSAQGLTDGVSVRIETDSERGTTKVIRHAPEQTRSTGETDFAYLLQ</sequence>
<name>A0A8J2YLA8_9RHOB</name>
<accession>A0A8J2YLA8</accession>
<gene>
    <name evidence="2" type="ORF">GCM10007276_29550</name>
</gene>
<evidence type="ECO:0000313" key="2">
    <source>
        <dbReference type="EMBL" id="GGE50566.1"/>
    </source>
</evidence>
<comment type="caution">
    <text evidence="2">The sequence shown here is derived from an EMBL/GenBank/DDBJ whole genome shotgun (WGS) entry which is preliminary data.</text>
</comment>
<reference evidence="2" key="2">
    <citation type="submission" date="2020-09" db="EMBL/GenBank/DDBJ databases">
        <authorList>
            <person name="Sun Q."/>
            <person name="Sedlacek I."/>
        </authorList>
    </citation>
    <scope>NUCLEOTIDE SEQUENCE</scope>
    <source>
        <strain evidence="2">CCM 7684</strain>
    </source>
</reference>
<reference evidence="2" key="1">
    <citation type="journal article" date="2014" name="Int. J. Syst. Evol. Microbiol.">
        <title>Complete genome sequence of Corynebacterium casei LMG S-19264T (=DSM 44701T), isolated from a smear-ripened cheese.</title>
        <authorList>
            <consortium name="US DOE Joint Genome Institute (JGI-PGF)"/>
            <person name="Walter F."/>
            <person name="Albersmeier A."/>
            <person name="Kalinowski J."/>
            <person name="Ruckert C."/>
        </authorList>
    </citation>
    <scope>NUCLEOTIDE SEQUENCE</scope>
    <source>
        <strain evidence="2">CCM 7684</strain>
    </source>
</reference>
<keyword evidence="3" id="KW-1185">Reference proteome</keyword>
<dbReference type="EMBL" id="BMCP01000004">
    <property type="protein sequence ID" value="GGE50566.1"/>
    <property type="molecule type" value="Genomic_DNA"/>
</dbReference>
<evidence type="ECO:0000256" key="1">
    <source>
        <dbReference type="SAM" id="MobiDB-lite"/>
    </source>
</evidence>
<protein>
    <submittedName>
        <fullName evidence="2">Uncharacterized protein</fullName>
    </submittedName>
</protein>
<feature type="region of interest" description="Disordered" evidence="1">
    <location>
        <begin position="66"/>
        <end position="95"/>
    </location>
</feature>
<dbReference type="RefSeq" id="WP_229729491.1">
    <property type="nucleotide sequence ID" value="NZ_BMCP01000004.1"/>
</dbReference>